<dbReference type="Proteomes" id="UP000284785">
    <property type="component" value="Unassembled WGS sequence"/>
</dbReference>
<dbReference type="AlphaFoldDB" id="A0A0P0F7W3"/>
<evidence type="ECO:0000313" key="4">
    <source>
        <dbReference type="EMBL" id="KAB4479517.1"/>
    </source>
</evidence>
<evidence type="ECO:0000313" key="7">
    <source>
        <dbReference type="Proteomes" id="UP000436858"/>
    </source>
</evidence>
<evidence type="ECO:0000259" key="2">
    <source>
        <dbReference type="Pfam" id="PF07510"/>
    </source>
</evidence>
<organism evidence="3 8">
    <name type="scientific">Bacteroides thetaiotaomicron</name>
    <dbReference type="NCBI Taxonomy" id="818"/>
    <lineage>
        <taxon>Bacteria</taxon>
        <taxon>Pseudomonadati</taxon>
        <taxon>Bacteroidota</taxon>
        <taxon>Bacteroidia</taxon>
        <taxon>Bacteroidales</taxon>
        <taxon>Bacteroidaceae</taxon>
        <taxon>Bacteroides</taxon>
    </lineage>
</organism>
<dbReference type="EMBL" id="QSJP01000006">
    <property type="protein sequence ID" value="RHD88820.1"/>
    <property type="molecule type" value="Genomic_DNA"/>
</dbReference>
<sequence>MANLNIEQKKVKSLFQESKYNFLIPDYQRPYAWGEMECKTLWDDLFSFSFPNDDCDQFIDDEEYFLGPIVTFKNRNQMEVIDGQQRLTTLMLLLRAFYNKLGSMKDPRSKRMKEDIEKCIWRANEFGEFETSALKINSQVATDEDKEEFIAILKDGQGIGKKSRYAKNFNFFVEKIDVFLSNYPSYFAYFPARVLNNCVLLPIEAESQNTALRIFSTLNDRGKPLSDADIFKAQLYKYYSSFGKKDEFIETWKNLDKITSEVFHPIYGTPLDELFTRYMYYERALAEIKSSTTEALRKFYEGDGSYPLLHQPKTLSNLVSLAKFWQDVSNQETERFSDKVLKRLFVLSYAPNGMWTYITSVYFMYHRNENDEIEENAFCRFLDCITAFIWAYAITNPGVNSLRTPVYAEMVKIIRGEDVTFSDFKFSEERYRAQITNYAFNNSRAITKSMITWWAFQYDNQSLLSLETKFDIEHIYARNRLDKEKGLSNPQNVEILGNKVLLEKRLNIRASDYRFVDKVKYYKGFTTANGQEKNGSQIVELAEISNSYSDFTETDIINRNSKIIDSFVNFLRANQLLKE</sequence>
<gene>
    <name evidence="5" type="ORF">DW780_08720</name>
    <name evidence="4" type="ORF">GAN91_17855</name>
    <name evidence="3" type="ORF">GAO51_26895</name>
</gene>
<reference evidence="7 8" key="2">
    <citation type="journal article" date="2019" name="Nat. Med.">
        <title>A library of human gut bacterial isolates paired with longitudinal multiomics data enables mechanistic microbiome research.</title>
        <authorList>
            <person name="Poyet M."/>
            <person name="Groussin M."/>
            <person name="Gibbons S.M."/>
            <person name="Avila-Pacheco J."/>
            <person name="Jiang X."/>
            <person name="Kearney S.M."/>
            <person name="Perrotta A.R."/>
            <person name="Berdy B."/>
            <person name="Zhao S."/>
            <person name="Lieberman T.D."/>
            <person name="Swanson P.K."/>
            <person name="Smith M."/>
            <person name="Roesemann S."/>
            <person name="Alexander J.E."/>
            <person name="Rich S.A."/>
            <person name="Livny J."/>
            <person name="Vlamakis H."/>
            <person name="Clish C."/>
            <person name="Bullock K."/>
            <person name="Deik A."/>
            <person name="Scott J."/>
            <person name="Pierce K.A."/>
            <person name="Xavier R.J."/>
            <person name="Alm E.J."/>
        </authorList>
    </citation>
    <scope>NUCLEOTIDE SEQUENCE [LARGE SCALE GENOMIC DNA]</scope>
    <source>
        <strain evidence="4 7">BIOML-A162</strain>
        <strain evidence="3 8">BIOML-A188</strain>
    </source>
</reference>
<evidence type="ECO:0000313" key="5">
    <source>
        <dbReference type="EMBL" id="RHD88820.1"/>
    </source>
</evidence>
<evidence type="ECO:0000313" key="8">
    <source>
        <dbReference type="Proteomes" id="UP000440614"/>
    </source>
</evidence>
<name>A0A0P0F7W3_BACT4</name>
<dbReference type="Proteomes" id="UP000436858">
    <property type="component" value="Unassembled WGS sequence"/>
</dbReference>
<reference evidence="5 6" key="1">
    <citation type="submission" date="2018-08" db="EMBL/GenBank/DDBJ databases">
        <title>A genome reference for cultivated species of the human gut microbiota.</title>
        <authorList>
            <person name="Zou Y."/>
            <person name="Xue W."/>
            <person name="Luo G."/>
        </authorList>
    </citation>
    <scope>NUCLEOTIDE SEQUENCE [LARGE SCALE GENOMIC DNA]</scope>
    <source>
        <strain evidence="5 6">AM30-26</strain>
    </source>
</reference>
<dbReference type="PANTHER" id="PTHR35149">
    <property type="entry name" value="SLL5132 PROTEIN"/>
    <property type="match status" value="1"/>
</dbReference>
<dbReference type="Pfam" id="PF07510">
    <property type="entry name" value="GmrSD_C"/>
    <property type="match status" value="1"/>
</dbReference>
<dbReference type="PANTHER" id="PTHR35149:SF2">
    <property type="entry name" value="DUF262 DOMAIN-CONTAINING PROTEIN"/>
    <property type="match status" value="1"/>
</dbReference>
<evidence type="ECO:0000313" key="3">
    <source>
        <dbReference type="EMBL" id="KAB4305108.1"/>
    </source>
</evidence>
<dbReference type="Pfam" id="PF03235">
    <property type="entry name" value="GmrSD_N"/>
    <property type="match status" value="1"/>
</dbReference>
<proteinExistence type="predicted"/>
<dbReference type="RefSeq" id="WP_011109303.1">
    <property type="nucleotide sequence ID" value="NZ_CABJDH010000004.1"/>
</dbReference>
<dbReference type="EMBL" id="WCRY01000018">
    <property type="protein sequence ID" value="KAB4479517.1"/>
    <property type="molecule type" value="Genomic_DNA"/>
</dbReference>
<dbReference type="GeneID" id="60925692"/>
<dbReference type="InterPro" id="IPR011089">
    <property type="entry name" value="GmrSD_C"/>
</dbReference>
<evidence type="ECO:0000259" key="1">
    <source>
        <dbReference type="Pfam" id="PF03235"/>
    </source>
</evidence>
<dbReference type="EMBL" id="WCSY01000040">
    <property type="protein sequence ID" value="KAB4305108.1"/>
    <property type="molecule type" value="Genomic_DNA"/>
</dbReference>
<dbReference type="OMA" id="QEEFHEY"/>
<protein>
    <submittedName>
        <fullName evidence="3">DUF262 domain-containing protein</fullName>
    </submittedName>
</protein>
<comment type="caution">
    <text evidence="3">The sequence shown here is derived from an EMBL/GenBank/DDBJ whole genome shotgun (WGS) entry which is preliminary data.</text>
</comment>
<accession>A0A0P0F7W3</accession>
<dbReference type="InterPro" id="IPR004919">
    <property type="entry name" value="GmrSD_N"/>
</dbReference>
<dbReference type="KEGG" id="btho:Btheta7330_03565"/>
<feature type="domain" description="GmrSD restriction endonucleases C-terminal" evidence="2">
    <location>
        <begin position="428"/>
        <end position="564"/>
    </location>
</feature>
<evidence type="ECO:0000313" key="6">
    <source>
        <dbReference type="Proteomes" id="UP000284785"/>
    </source>
</evidence>
<dbReference type="Proteomes" id="UP000440614">
    <property type="component" value="Unassembled WGS sequence"/>
</dbReference>
<feature type="domain" description="GmrSD restriction endonucleases N-terminal" evidence="1">
    <location>
        <begin position="11"/>
        <end position="235"/>
    </location>
</feature>